<dbReference type="AlphaFoldDB" id="A0AAU9CV65"/>
<keyword evidence="2" id="KW-1185">Reference proteome</keyword>
<sequence>MSCAVSTVAQTFAWLEIIHKQTVMRNIVYTLGLVALGLFSCENGVDDQVLAEETNTKVTVDSERGIMALALEVSKSVRHKEVRDFIKKKATDQVDGDYDLLLAEAKGNLVDFGDTRTSFEQVLAGNEGALGRSALNTDNSVLSELLEARPLLTLSAPLMGEDYFGEDFYDGEVVPWVVVVPEDFDENTYQTLYGVDEDGNKIEVSVNEPPTHPVLVLTDNERIHAVAHGVAERSLGIRNSGKRVFSNDKYDYVLNENVEFRNAFSVREKGFDRDHNRAYDRLARATFVSKEALRKAESWVLGKPEMRVIVIYEKNPSGNARLESLEKVIDGGWVKYNKAGRRELVMNDLDLEIVPWDKASFGEYMKYFWYEFDGGEDVSYSVSLAAKVAYGPAEGSGKIDVTLKAKDDPCGESLVHYSTPTTGEGMRFNTGIIKFWLNQ</sequence>
<reference evidence="1 2" key="1">
    <citation type="submission" date="2021-12" db="EMBL/GenBank/DDBJ databases">
        <title>Genome sequencing of bacteria with rrn-lacking chromosome and rrn-plasmid.</title>
        <authorList>
            <person name="Anda M."/>
            <person name="Iwasaki W."/>
        </authorList>
    </citation>
    <scope>NUCLEOTIDE SEQUENCE [LARGE SCALE GENOMIC DNA]</scope>
    <source>
        <strain evidence="1 2">DSM 100852</strain>
    </source>
</reference>
<dbReference type="KEGG" id="fax:FUAX_17690"/>
<evidence type="ECO:0000313" key="2">
    <source>
        <dbReference type="Proteomes" id="UP001348817"/>
    </source>
</evidence>
<accession>A0AAU9CV65</accession>
<protein>
    <recommendedName>
        <fullName evidence="3">DUF4848 domain-containing protein</fullName>
    </recommendedName>
</protein>
<evidence type="ECO:0000313" key="1">
    <source>
        <dbReference type="EMBL" id="BDD09337.1"/>
    </source>
</evidence>
<proteinExistence type="predicted"/>
<organism evidence="1 2">
    <name type="scientific">Fulvitalea axinellae</name>
    <dbReference type="NCBI Taxonomy" id="1182444"/>
    <lineage>
        <taxon>Bacteria</taxon>
        <taxon>Pseudomonadati</taxon>
        <taxon>Bacteroidota</taxon>
        <taxon>Cytophagia</taxon>
        <taxon>Cytophagales</taxon>
        <taxon>Persicobacteraceae</taxon>
        <taxon>Fulvitalea</taxon>
    </lineage>
</organism>
<dbReference type="Proteomes" id="UP001348817">
    <property type="component" value="Chromosome"/>
</dbReference>
<name>A0AAU9CV65_9BACT</name>
<dbReference type="EMBL" id="AP025314">
    <property type="protein sequence ID" value="BDD09337.1"/>
    <property type="molecule type" value="Genomic_DNA"/>
</dbReference>
<evidence type="ECO:0008006" key="3">
    <source>
        <dbReference type="Google" id="ProtNLM"/>
    </source>
</evidence>
<gene>
    <name evidence="1" type="ORF">FUAX_17690</name>
</gene>